<accession>A0A376VCF2</accession>
<sequence length="215" mass="23721">MLDKIASWRGELQLGRDVLFAPGAEAALNVSDPRGKLLLASHLGDVEVCRALAKIQGYKTINALVFSENAQRFKQIMQEMAPQAGINLLPVTDIGPETAILLKEKLDNGEWVAIVGDRIAVNPQRGGDWRVCWSPFMGQPAPFPQGPFILASILRCPVNLIFALRQHGKLHIHCETFADPLLLPRGERQQALQNAIDHYAARLETLRAPVAPRLV</sequence>
<protein>
    <submittedName>
        <fullName evidence="1">Putative glycosyl transferase</fullName>
    </submittedName>
</protein>
<evidence type="ECO:0000313" key="2">
    <source>
        <dbReference type="Proteomes" id="UP000254495"/>
    </source>
</evidence>
<name>A0A376VCF2_ECOLX</name>
<dbReference type="Proteomes" id="UP000254495">
    <property type="component" value="Unassembled WGS sequence"/>
</dbReference>
<organism evidence="1 2">
    <name type="scientific">Escherichia coli</name>
    <dbReference type="NCBI Taxonomy" id="562"/>
    <lineage>
        <taxon>Bacteria</taxon>
        <taxon>Pseudomonadati</taxon>
        <taxon>Pseudomonadota</taxon>
        <taxon>Gammaproteobacteria</taxon>
        <taxon>Enterobacterales</taxon>
        <taxon>Enterobacteriaceae</taxon>
        <taxon>Escherichia</taxon>
    </lineage>
</organism>
<dbReference type="EMBL" id="UGCU01000001">
    <property type="protein sequence ID" value="STJ08789.1"/>
    <property type="molecule type" value="Genomic_DNA"/>
</dbReference>
<evidence type="ECO:0000313" key="1">
    <source>
        <dbReference type="EMBL" id="STJ08789.1"/>
    </source>
</evidence>
<gene>
    <name evidence="1" type="ORF">NCTC9077_00388</name>
</gene>
<dbReference type="AlphaFoldDB" id="A0A376VCF2"/>
<dbReference type="GO" id="GO:0016740">
    <property type="term" value="F:transferase activity"/>
    <property type="evidence" value="ECO:0007669"/>
    <property type="project" value="UniProtKB-KW"/>
</dbReference>
<proteinExistence type="predicted"/>
<reference evidence="1 2" key="1">
    <citation type="submission" date="2018-06" db="EMBL/GenBank/DDBJ databases">
        <authorList>
            <consortium name="Pathogen Informatics"/>
            <person name="Doyle S."/>
        </authorList>
    </citation>
    <scope>NUCLEOTIDE SEQUENCE [LARGE SCALE GENOMIC DNA]</scope>
    <source>
        <strain evidence="1 2">NCTC9077</strain>
    </source>
</reference>
<keyword evidence="1" id="KW-0808">Transferase</keyword>